<organism evidence="2 3">
    <name type="scientific">Streptomyces nigrescens</name>
    <dbReference type="NCBI Taxonomy" id="1920"/>
    <lineage>
        <taxon>Bacteria</taxon>
        <taxon>Bacillati</taxon>
        <taxon>Actinomycetota</taxon>
        <taxon>Actinomycetes</taxon>
        <taxon>Kitasatosporales</taxon>
        <taxon>Streptomycetaceae</taxon>
        <taxon>Streptomyces</taxon>
    </lineage>
</organism>
<dbReference type="Gene3D" id="2.160.20.80">
    <property type="entry name" value="E3 ubiquitin-protein ligase SopA"/>
    <property type="match status" value="1"/>
</dbReference>
<evidence type="ECO:0000313" key="3">
    <source>
        <dbReference type="Proteomes" id="UP001059597"/>
    </source>
</evidence>
<gene>
    <name evidence="2" type="ORF">HEK616_34860</name>
</gene>
<proteinExistence type="predicted"/>
<evidence type="ECO:0000313" key="2">
    <source>
        <dbReference type="EMBL" id="BDM69999.1"/>
    </source>
</evidence>
<reference evidence="2" key="1">
    <citation type="submission" date="2022-06" db="EMBL/GenBank/DDBJ databases">
        <title>Complete genome sequence of Streptomyces nigrescens HEK616.</title>
        <authorList>
            <person name="Asamizu S."/>
            <person name="Onaka H."/>
        </authorList>
    </citation>
    <scope>NUCLEOTIDE SEQUENCE</scope>
    <source>
        <strain evidence="2">HEK616</strain>
    </source>
</reference>
<keyword evidence="3" id="KW-1185">Reference proteome</keyword>
<dbReference type="EMBL" id="AP026073">
    <property type="protein sequence ID" value="BDM69999.1"/>
    <property type="molecule type" value="Genomic_DNA"/>
</dbReference>
<dbReference type="Pfam" id="PF13576">
    <property type="entry name" value="Pentapeptide_3"/>
    <property type="match status" value="2"/>
</dbReference>
<feature type="region of interest" description="Disordered" evidence="1">
    <location>
        <begin position="1"/>
        <end position="26"/>
    </location>
</feature>
<evidence type="ECO:0000256" key="1">
    <source>
        <dbReference type="SAM" id="MobiDB-lite"/>
    </source>
</evidence>
<protein>
    <recommendedName>
        <fullName evidence="4">Pentapeptide repeat-containing protein</fullName>
    </recommendedName>
</protein>
<name>A0ABM7ZUE8_STRNI</name>
<feature type="compositionally biased region" description="Pro residues" evidence="1">
    <location>
        <begin position="1"/>
        <end position="14"/>
    </location>
</feature>
<sequence>MTRPNPEPSPPPQDWPACGHGAAPATDPDGCQGIQVPTLSACLAHLNESDRVAYLATLSPGDDIDHRGTVFTGELLSELLSPLTDPATGRPRLGNARFDRAEFEGDTTFDGAQFAGTASFVGAGFGNSARFNGVEFGDEAHFESAYFAGRSSFERAEFHGGAWFVGAKLGGPADFGGAKFNSDASFVGAKFHRVAWFGGAAFHGDTWFRTEFRDDAVFVKAVFEHVSSMGPLACTGTLDLSEAVFGAPVTIEVAANAVHCRRTRWASTAALRLRHAAVDLTDAVLEHPVSIAARSRPFTVAGEELPEVDLDSPGVCVRSLRGVDAAHLVLSDIDLRDCRFAGTIHLDQLRLEGVYTLACAPGGLRRRGMRLVRWTPRRTLVEEHHWRAVRTVDADGWTTPLEGDEVLEPAALAPVYRQLRKSFEDGKHEPGAADFYYGEMEMRRHADDIPWAERSLLTAYWAVSGYGLRASRAFTWLMAAMSATVLAMMLWGLPQHDLKPTSTATSTGSGRFVITAVPSAPVNPRGPYGERLSVDRFEKSLRVVINSVVFRSSGQDLTTFGTYAEMASRLTEPVLLGLGLLAIRNRVKR</sequence>
<accession>A0ABM7ZUE8</accession>
<evidence type="ECO:0008006" key="4">
    <source>
        <dbReference type="Google" id="ProtNLM"/>
    </source>
</evidence>
<dbReference type="Proteomes" id="UP001059597">
    <property type="component" value="Chromosome"/>
</dbReference>
<dbReference type="InterPro" id="IPR001646">
    <property type="entry name" value="5peptide_repeat"/>
</dbReference>